<sequence length="39" mass="4266">PVAGALAPSELAEWILADRLPVRFQLQLHKVLWGGEAGR</sequence>
<gene>
    <name evidence="1" type="ORF">B2A_05923</name>
</gene>
<feature type="non-terminal residue" evidence="1">
    <location>
        <position position="1"/>
    </location>
</feature>
<proteinExistence type="predicted"/>
<comment type="caution">
    <text evidence="1">The sequence shown here is derived from an EMBL/GenBank/DDBJ whole genome shotgun (WGS) entry which is preliminary data.</text>
</comment>
<organism evidence="1">
    <name type="scientific">mine drainage metagenome</name>
    <dbReference type="NCBI Taxonomy" id="410659"/>
    <lineage>
        <taxon>unclassified sequences</taxon>
        <taxon>metagenomes</taxon>
        <taxon>ecological metagenomes</taxon>
    </lineage>
</organism>
<dbReference type="AlphaFoldDB" id="T1AD15"/>
<reference evidence="1" key="1">
    <citation type="submission" date="2013-08" db="EMBL/GenBank/DDBJ databases">
        <authorList>
            <person name="Mendez C."/>
            <person name="Richter M."/>
            <person name="Ferrer M."/>
            <person name="Sanchez J."/>
        </authorList>
    </citation>
    <scope>NUCLEOTIDE SEQUENCE</scope>
</reference>
<accession>T1AD15</accession>
<protein>
    <submittedName>
        <fullName evidence="1">Radical SAM domain protein</fullName>
    </submittedName>
</protein>
<evidence type="ECO:0000313" key="1">
    <source>
        <dbReference type="EMBL" id="EQD54987.1"/>
    </source>
</evidence>
<reference evidence="1" key="2">
    <citation type="journal article" date="2014" name="ISME J.">
        <title>Microbial stratification in low pH oxic and suboxic macroscopic growths along an acid mine drainage.</title>
        <authorList>
            <person name="Mendez-Garcia C."/>
            <person name="Mesa V."/>
            <person name="Sprenger R.R."/>
            <person name="Richter M."/>
            <person name="Diez M.S."/>
            <person name="Solano J."/>
            <person name="Bargiela R."/>
            <person name="Golyshina O.V."/>
            <person name="Manteca A."/>
            <person name="Ramos J.L."/>
            <person name="Gallego J.R."/>
            <person name="Llorente I."/>
            <person name="Martins Dos Santos V.A."/>
            <person name="Jensen O.N."/>
            <person name="Pelaez A.I."/>
            <person name="Sanchez J."/>
            <person name="Ferrer M."/>
        </authorList>
    </citation>
    <scope>NUCLEOTIDE SEQUENCE</scope>
</reference>
<dbReference type="EMBL" id="AUZZ01004144">
    <property type="protein sequence ID" value="EQD54987.1"/>
    <property type="molecule type" value="Genomic_DNA"/>
</dbReference>
<name>T1AD15_9ZZZZ</name>